<proteinExistence type="predicted"/>
<gene>
    <name evidence="2" type="ORF">L207DRAFT_516137</name>
</gene>
<accession>A0A2J6R9K5</accession>
<name>A0A2J6R9K5_HYAVF</name>
<dbReference type="AlphaFoldDB" id="A0A2J6R9K5"/>
<dbReference type="EMBL" id="KZ613952">
    <property type="protein sequence ID" value="PMD35202.1"/>
    <property type="molecule type" value="Genomic_DNA"/>
</dbReference>
<evidence type="ECO:0000256" key="1">
    <source>
        <dbReference type="SAM" id="MobiDB-lite"/>
    </source>
</evidence>
<dbReference type="STRING" id="1149755.A0A2J6R9K5"/>
<organism evidence="2 3">
    <name type="scientific">Hyaloscypha variabilis (strain UAMH 11265 / GT02V1 / F)</name>
    <name type="common">Meliniomyces variabilis</name>
    <dbReference type="NCBI Taxonomy" id="1149755"/>
    <lineage>
        <taxon>Eukaryota</taxon>
        <taxon>Fungi</taxon>
        <taxon>Dikarya</taxon>
        <taxon>Ascomycota</taxon>
        <taxon>Pezizomycotina</taxon>
        <taxon>Leotiomycetes</taxon>
        <taxon>Helotiales</taxon>
        <taxon>Hyaloscyphaceae</taxon>
        <taxon>Hyaloscypha</taxon>
        <taxon>Hyaloscypha variabilis</taxon>
    </lineage>
</organism>
<keyword evidence="3" id="KW-1185">Reference proteome</keyword>
<evidence type="ECO:0000313" key="2">
    <source>
        <dbReference type="EMBL" id="PMD35202.1"/>
    </source>
</evidence>
<protein>
    <submittedName>
        <fullName evidence="2">Uncharacterized protein</fullName>
    </submittedName>
</protein>
<dbReference type="OrthoDB" id="185373at2759"/>
<reference evidence="2 3" key="1">
    <citation type="submission" date="2016-04" db="EMBL/GenBank/DDBJ databases">
        <title>A degradative enzymes factory behind the ericoid mycorrhizal symbiosis.</title>
        <authorList>
            <consortium name="DOE Joint Genome Institute"/>
            <person name="Martino E."/>
            <person name="Morin E."/>
            <person name="Grelet G."/>
            <person name="Kuo A."/>
            <person name="Kohler A."/>
            <person name="Daghino S."/>
            <person name="Barry K."/>
            <person name="Choi C."/>
            <person name="Cichocki N."/>
            <person name="Clum A."/>
            <person name="Copeland A."/>
            <person name="Hainaut M."/>
            <person name="Haridas S."/>
            <person name="Labutti K."/>
            <person name="Lindquist E."/>
            <person name="Lipzen A."/>
            <person name="Khouja H.-R."/>
            <person name="Murat C."/>
            <person name="Ohm R."/>
            <person name="Olson A."/>
            <person name="Spatafora J."/>
            <person name="Veneault-Fourrey C."/>
            <person name="Henrissat B."/>
            <person name="Grigoriev I."/>
            <person name="Martin F."/>
            <person name="Perotto S."/>
        </authorList>
    </citation>
    <scope>NUCLEOTIDE SEQUENCE [LARGE SCALE GENOMIC DNA]</scope>
    <source>
        <strain evidence="2 3">F</strain>
    </source>
</reference>
<feature type="compositionally biased region" description="Polar residues" evidence="1">
    <location>
        <begin position="90"/>
        <end position="122"/>
    </location>
</feature>
<evidence type="ECO:0000313" key="3">
    <source>
        <dbReference type="Proteomes" id="UP000235786"/>
    </source>
</evidence>
<dbReference type="Proteomes" id="UP000235786">
    <property type="component" value="Unassembled WGS sequence"/>
</dbReference>
<sequence length="718" mass="80487">MQVLWSRAQARAACRCGSCLHAAIARRTTTAAGRRRLKVSDLFTACYSTILATAALADAKVKEDRRKEWDRVIAEAKAGIPISDPDCVEGTQSQPTSHSWVPTSSSDGWSQAQGGLSKTTWGRNGWAVPPQAQTTSLESKLRLLDSKLREASVSSESIAEQEVAECASAEPESGKEWAEELDDAELPPREPKKELHLRKMEEMVAKLVDRLLSHTNKMSVESSSATGQIDIREQMNDMVQRIETLRMGFTRLPTYCWDDADSVQEQRAALHRSLTTLSDRSTPSKPSIDLMLAKICYNLLICTAPPSISTYNTLLRAFNRLRQPHLNEIVIDSYFYESKLKLTESTGRLILDHYRVKADANGFNTMVKRMGGHDKSMRIKRRHTNDLWRKSVKIWATTNKVILREAHLYQKMPRGAVIFDSLICGSLEMQSVRSAIRHVRAAFKEGCEVTAETLCKVIKGCLVEFDRLAGISLLRAILGWSVSNDIPTAFYSKAVRSHVYRLLSLCGISPTLGSQQILPLRLPRDAIERLLRHMSIESITESVDRFGQRILSLENVFCDIEGEYPTVLDQARQAVALLKRADGFDRRRAKNYRAGAAEGRWTRIRSLESILGMHAARIRASQIELLPLAAARLGTEQKDDYLKSIRLLEQRGGVVEPSERLALLSRFVQMQNKGEIPLKTSEKRRKTLPATGTIVSKHTSLLIPHFSVNKLDSQAVSV</sequence>
<feature type="region of interest" description="Disordered" evidence="1">
    <location>
        <begin position="83"/>
        <end position="124"/>
    </location>
</feature>